<dbReference type="Pfam" id="PF03050">
    <property type="entry name" value="DDE_Tnp_IS66"/>
    <property type="match status" value="1"/>
</dbReference>
<feature type="compositionally biased region" description="Acidic residues" evidence="1">
    <location>
        <begin position="65"/>
        <end position="79"/>
    </location>
</feature>
<dbReference type="InterPro" id="IPR012337">
    <property type="entry name" value="RNaseH-like_sf"/>
</dbReference>
<evidence type="ECO:0000313" key="4">
    <source>
        <dbReference type="Proteomes" id="UP000536640"/>
    </source>
</evidence>
<dbReference type="PANTHER" id="PTHR33678">
    <property type="entry name" value="BLL1576 PROTEIN"/>
    <property type="match status" value="1"/>
</dbReference>
<dbReference type="InterPro" id="IPR036397">
    <property type="entry name" value="RNaseH_sf"/>
</dbReference>
<dbReference type="Pfam" id="PF13005">
    <property type="entry name" value="zf-IS66"/>
    <property type="match status" value="1"/>
</dbReference>
<accession>A0A840R9N3</accession>
<dbReference type="Gene3D" id="3.30.420.10">
    <property type="entry name" value="Ribonuclease H-like superfamily/Ribonuclease H"/>
    <property type="match status" value="1"/>
</dbReference>
<keyword evidence="4" id="KW-1185">Reference proteome</keyword>
<evidence type="ECO:0000259" key="2">
    <source>
        <dbReference type="PROSITE" id="PS50994"/>
    </source>
</evidence>
<reference evidence="3 4" key="1">
    <citation type="submission" date="2020-08" db="EMBL/GenBank/DDBJ databases">
        <title>Genomic Encyclopedia of Type Strains, Phase IV (KMG-IV): sequencing the most valuable type-strain genomes for metagenomic binning, comparative biology and taxonomic classification.</title>
        <authorList>
            <person name="Goeker M."/>
        </authorList>
    </citation>
    <scope>NUCLEOTIDE SEQUENCE [LARGE SCALE GENOMIC DNA]</scope>
    <source>
        <strain evidence="3 4">DSM 25701</strain>
    </source>
</reference>
<dbReference type="InterPro" id="IPR004291">
    <property type="entry name" value="Transposase_IS66_central"/>
</dbReference>
<dbReference type="InterPro" id="IPR024474">
    <property type="entry name" value="Znf_dom_IS66"/>
</dbReference>
<dbReference type="InterPro" id="IPR001584">
    <property type="entry name" value="Integrase_cat-core"/>
</dbReference>
<feature type="domain" description="Integrase catalytic" evidence="2">
    <location>
        <begin position="550"/>
        <end position="672"/>
    </location>
</feature>
<dbReference type="Pfam" id="PF00665">
    <property type="entry name" value="rve"/>
    <property type="match status" value="1"/>
</dbReference>
<gene>
    <name evidence="3" type="ORF">HNQ57_003320</name>
</gene>
<dbReference type="PANTHER" id="PTHR33678:SF1">
    <property type="entry name" value="BLL1576 PROTEIN"/>
    <property type="match status" value="1"/>
</dbReference>
<protein>
    <submittedName>
        <fullName evidence="3">Transposase</fullName>
    </submittedName>
</protein>
<dbReference type="NCBIfam" id="NF033517">
    <property type="entry name" value="transpos_IS66"/>
    <property type="match status" value="1"/>
</dbReference>
<dbReference type="InterPro" id="IPR052344">
    <property type="entry name" value="Transposase-related"/>
</dbReference>
<feature type="region of interest" description="Disordered" evidence="1">
    <location>
        <begin position="41"/>
        <end position="79"/>
    </location>
</feature>
<comment type="caution">
    <text evidence="3">The sequence shown here is derived from an EMBL/GenBank/DDBJ whole genome shotgun (WGS) entry which is preliminary data.</text>
</comment>
<evidence type="ECO:0000256" key="1">
    <source>
        <dbReference type="SAM" id="MobiDB-lite"/>
    </source>
</evidence>
<dbReference type="AlphaFoldDB" id="A0A840R9N3"/>
<dbReference type="PROSITE" id="PS50994">
    <property type="entry name" value="INTEGRASE"/>
    <property type="match status" value="1"/>
</dbReference>
<name>A0A840R9N3_9GAMM</name>
<proteinExistence type="predicted"/>
<dbReference type="SUPFAM" id="SSF53098">
    <property type="entry name" value="Ribonuclease H-like"/>
    <property type="match status" value="1"/>
</dbReference>
<dbReference type="Pfam" id="PF13007">
    <property type="entry name" value="LZ_Tnp_IS66"/>
    <property type="match status" value="1"/>
</dbReference>
<dbReference type="Proteomes" id="UP000536640">
    <property type="component" value="Unassembled WGS sequence"/>
</dbReference>
<dbReference type="GO" id="GO:0015074">
    <property type="term" value="P:DNA integration"/>
    <property type="evidence" value="ECO:0007669"/>
    <property type="project" value="InterPro"/>
</dbReference>
<dbReference type="GO" id="GO:0003676">
    <property type="term" value="F:nucleic acid binding"/>
    <property type="evidence" value="ECO:0007669"/>
    <property type="project" value="InterPro"/>
</dbReference>
<sequence length="690" mass="77276">MTTRLSPPSSDDIHSLKAFLLEKDKRISLLEEQVRLLRHKRFAASSEKSDGQTELFNEAEAAEPVPEEDLNENTDDAETETIQYERRKSRGRKSLPADLPHVRIEHDLADADKVCECGCALTHIGEDTSEQLDIIPATVQVLVHARLKYACKACELTVRTAALPAQPIPKSNASAGLLAYIATAEYQDALPLHRQEAIFKRMEIDIPRNTLANWMMRSGELIAPLITQLDHELRRGKIIQCDETPLQVLNEPDRPASSQSYMGVRRSGAPDHPIVLYDYAPSRAGSVAENLLKGFSGYLQTDDYAGYHAVGRQDGISHVGCWAHARRKFVDAQKAATSKDKKTARTGKADVAINYIAKLYAIEKQAKDASSKARRQLRQDKSVPILNALREWLDKTLHSTLPKGLLGTALGYLNKNWEKLIRYIEDGDVNIDNNLAEDARSTGARQAAACEVVGISAKTYQRWDRRDNVGDSRQNAVHTPAKKLSALERQRIIKLVNEPEYADLAPSQIVPTLADEGRYNGSESTLYRILKDEKQLNHRQKSRLAAAIKKPKAPTATGANQIYTWDITYPPTRARGVFLYLYVVMDIYSRKIVGWQVHDEERSVLAVELMTDICQREGVKRHQVTLHSDNGSPMKGATMLATLQQLGIMSSFSLPSVSNDNPYSESLFRTLKYRPSYPAQPFTYLHAARV</sequence>
<evidence type="ECO:0000313" key="3">
    <source>
        <dbReference type="EMBL" id="MBB5189021.1"/>
    </source>
</evidence>
<dbReference type="InterPro" id="IPR024463">
    <property type="entry name" value="Transposase_TnpC_homeodom"/>
</dbReference>
<dbReference type="EMBL" id="JACHHW010000012">
    <property type="protein sequence ID" value="MBB5189021.1"/>
    <property type="molecule type" value="Genomic_DNA"/>
</dbReference>
<organism evidence="3 4">
    <name type="scientific">Zhongshania antarctica</name>
    <dbReference type="NCBI Taxonomy" id="641702"/>
    <lineage>
        <taxon>Bacteria</taxon>
        <taxon>Pseudomonadati</taxon>
        <taxon>Pseudomonadota</taxon>
        <taxon>Gammaproteobacteria</taxon>
        <taxon>Cellvibrionales</taxon>
        <taxon>Spongiibacteraceae</taxon>
        <taxon>Zhongshania</taxon>
    </lineage>
</organism>